<evidence type="ECO:0000256" key="3">
    <source>
        <dbReference type="ARBA" id="ARBA00022741"/>
    </source>
</evidence>
<evidence type="ECO:0000313" key="6">
    <source>
        <dbReference type="EMBL" id="AVK96379.1"/>
    </source>
</evidence>
<dbReference type="InterPro" id="IPR003593">
    <property type="entry name" value="AAA+_ATPase"/>
</dbReference>
<evidence type="ECO:0000256" key="2">
    <source>
        <dbReference type="ARBA" id="ARBA00022737"/>
    </source>
</evidence>
<reference evidence="6 8" key="1">
    <citation type="submission" date="2017-03" db="EMBL/GenBank/DDBJ databases">
        <title>The whole genome sequencing and assembly of Lysinibacillus sphaericus DSM 28T strain.</title>
        <authorList>
            <person name="Lee Y.-J."/>
            <person name="Yi H."/>
            <person name="Bahn Y.-S."/>
            <person name="Kim J.F."/>
            <person name="Lee D.-W."/>
        </authorList>
    </citation>
    <scope>NUCLEOTIDE SEQUENCE [LARGE SCALE GENOMIC DNA]</scope>
    <source>
        <strain evidence="6 8">DSM 28</strain>
    </source>
</reference>
<dbReference type="InterPro" id="IPR003439">
    <property type="entry name" value="ABC_transporter-like_ATP-bd"/>
</dbReference>
<dbReference type="EMBL" id="CP019980">
    <property type="protein sequence ID" value="AVK96379.1"/>
    <property type="molecule type" value="Genomic_DNA"/>
</dbReference>
<dbReference type="SUPFAM" id="SSF52540">
    <property type="entry name" value="P-loop containing nucleoside triphosphate hydrolases"/>
    <property type="match status" value="1"/>
</dbReference>
<dbReference type="GO" id="GO:0016020">
    <property type="term" value="C:membrane"/>
    <property type="evidence" value="ECO:0007669"/>
    <property type="project" value="InterPro"/>
</dbReference>
<dbReference type="PANTHER" id="PTHR19229">
    <property type="entry name" value="ATP-BINDING CASSETTE TRANSPORTER SUBFAMILY A ABCA"/>
    <property type="match status" value="1"/>
</dbReference>
<dbReference type="Proteomes" id="UP000255295">
    <property type="component" value="Unassembled WGS sequence"/>
</dbReference>
<dbReference type="InterPro" id="IPR026082">
    <property type="entry name" value="ABCA"/>
</dbReference>
<gene>
    <name evidence="7" type="primary">ybhF_4</name>
    <name evidence="6" type="ORF">LS41612_09000</name>
    <name evidence="7" type="ORF">NCTC10338_02944</name>
</gene>
<evidence type="ECO:0000256" key="1">
    <source>
        <dbReference type="ARBA" id="ARBA00022448"/>
    </source>
</evidence>
<dbReference type="GO" id="GO:0005319">
    <property type="term" value="F:lipid transporter activity"/>
    <property type="evidence" value="ECO:0007669"/>
    <property type="project" value="TreeGrafter"/>
</dbReference>
<evidence type="ECO:0000313" key="9">
    <source>
        <dbReference type="Proteomes" id="UP000255295"/>
    </source>
</evidence>
<dbReference type="Pfam" id="PF00005">
    <property type="entry name" value="ABC_tran"/>
    <property type="match status" value="1"/>
</dbReference>
<keyword evidence="1" id="KW-0813">Transport</keyword>
<keyword evidence="4 6" id="KW-0067">ATP-binding</keyword>
<dbReference type="InterPro" id="IPR027417">
    <property type="entry name" value="P-loop_NTPase"/>
</dbReference>
<proteinExistence type="predicted"/>
<evidence type="ECO:0000256" key="4">
    <source>
        <dbReference type="ARBA" id="ARBA00022840"/>
    </source>
</evidence>
<dbReference type="SMART" id="SM00382">
    <property type="entry name" value="AAA"/>
    <property type="match status" value="1"/>
</dbReference>
<dbReference type="EMBL" id="UFSZ01000001">
    <property type="protein sequence ID" value="SUV17833.1"/>
    <property type="molecule type" value="Genomic_DNA"/>
</dbReference>
<evidence type="ECO:0000313" key="8">
    <source>
        <dbReference type="Proteomes" id="UP000238825"/>
    </source>
</evidence>
<dbReference type="Proteomes" id="UP000238825">
    <property type="component" value="Chromosome"/>
</dbReference>
<dbReference type="PANTHER" id="PTHR19229:SF36">
    <property type="entry name" value="ATP-BINDING CASSETTE SUB-FAMILY A MEMBER 2"/>
    <property type="match status" value="1"/>
</dbReference>
<keyword evidence="2" id="KW-0677">Repeat</keyword>
<dbReference type="GO" id="GO:0016887">
    <property type="term" value="F:ATP hydrolysis activity"/>
    <property type="evidence" value="ECO:0007669"/>
    <property type="project" value="InterPro"/>
</dbReference>
<protein>
    <submittedName>
        <fullName evidence="6">ABC transporter ATP-binding protein</fullName>
    </submittedName>
    <submittedName>
        <fullName evidence="7">ABC-type multidrug transporter, ATPase</fullName>
    </submittedName>
</protein>
<dbReference type="RefSeq" id="WP_024361199.1">
    <property type="nucleotide sequence ID" value="NZ_BJNS01000013.1"/>
</dbReference>
<evidence type="ECO:0000313" key="7">
    <source>
        <dbReference type="EMBL" id="SUV17833.1"/>
    </source>
</evidence>
<dbReference type="CDD" id="cd03263">
    <property type="entry name" value="ABC_subfamily_A"/>
    <property type="match status" value="1"/>
</dbReference>
<feature type="domain" description="ABC transporter" evidence="5">
    <location>
        <begin position="3"/>
        <end position="232"/>
    </location>
</feature>
<organism evidence="6 8">
    <name type="scientific">Lysinibacillus sphaericus</name>
    <name type="common">Bacillus sphaericus</name>
    <dbReference type="NCBI Taxonomy" id="1421"/>
    <lineage>
        <taxon>Bacteria</taxon>
        <taxon>Bacillati</taxon>
        <taxon>Bacillota</taxon>
        <taxon>Bacilli</taxon>
        <taxon>Bacillales</taxon>
        <taxon>Bacillaceae</taxon>
        <taxon>Lysinibacillus</taxon>
    </lineage>
</organism>
<reference evidence="7 9" key="2">
    <citation type="submission" date="2018-06" db="EMBL/GenBank/DDBJ databases">
        <authorList>
            <consortium name="Pathogen Informatics"/>
            <person name="Doyle S."/>
        </authorList>
    </citation>
    <scope>NUCLEOTIDE SEQUENCE [LARGE SCALE GENOMIC DNA]</scope>
    <source>
        <strain evidence="7 9">NCTC10338</strain>
    </source>
</reference>
<dbReference type="Gene3D" id="3.40.50.300">
    <property type="entry name" value="P-loop containing nucleotide triphosphate hydrolases"/>
    <property type="match status" value="1"/>
</dbReference>
<dbReference type="AlphaFoldDB" id="A0A2S0JZ94"/>
<sequence>MTIEIKALSKHYKNQVVVDQLTLSVKKGELFALLGQNAAGKTTTIKMLCGLLTPTSGDAILEGESIIFSQTAVKKIINISPQETAVAPNLTVQENLLLMGQIYGDSKQIAQQHAVSQMDLFGLTSVKEKRAKVLSGGYLRRLSVAMAMMSKPQILFLDEPTLGMDVRARRDLWRILLQIKGDVTIVVTTHYLEEIEMLADRVGIMNQGRLCALGTVQQLIDETGKPTLTEVFLELTKEV</sequence>
<dbReference type="GeneID" id="48276337"/>
<dbReference type="PROSITE" id="PS50893">
    <property type="entry name" value="ABC_TRANSPORTER_2"/>
    <property type="match status" value="1"/>
</dbReference>
<keyword evidence="3" id="KW-0547">Nucleotide-binding</keyword>
<name>A0A2S0JZ94_LYSSH</name>
<dbReference type="GO" id="GO:0140359">
    <property type="term" value="F:ABC-type transporter activity"/>
    <property type="evidence" value="ECO:0007669"/>
    <property type="project" value="InterPro"/>
</dbReference>
<accession>A0A2S0JZ94</accession>
<evidence type="ECO:0000259" key="5">
    <source>
        <dbReference type="PROSITE" id="PS50893"/>
    </source>
</evidence>
<dbReference type="GO" id="GO:0005524">
    <property type="term" value="F:ATP binding"/>
    <property type="evidence" value="ECO:0007669"/>
    <property type="project" value="UniProtKB-KW"/>
</dbReference>